<sequence length="453" mass="47413">MKVTGATTLATTGLLVASSAALAAPTQPIKRTTMSSPIHVPITKRNIVKRTGNDLLEWAYDQKSILQSKYRMSATTPTRRAGSTSLTNVQYDSSWVATISGGTPSKDYQVVLDTGSADLWIGSDYYNPSSSSSFQNQSTAFDIQYGSGEVAGYDATDSFTLAGTTVDNLHFAVAEQVSSGLTSSAMEGIMGMAFQALASSKEPPLWVAANIDTFSFYLERASLTSQDETQPGGTFTLGGTNSSLYQGDISYNSLIEQLYWMIRLGAVGTKGSDVDLDSLTHAAIDTGTTLIGGPDSVVQELYSQIPNSKSQGNGYYSYPCSSSVEATLTFGDQQYTIPDSDFSAGTLDQSGSECLGAFFGLGSTSQTDLQWIIGDAFLKNVYTVFTTNANSSGAAVGFASLASGLNSGTTSKTVSTSTSTSTGSSSSSAAKTRINSAVVLVGTLLPLLALLIV</sequence>
<evidence type="ECO:0000313" key="8">
    <source>
        <dbReference type="EMBL" id="CDI53255.1"/>
    </source>
</evidence>
<dbReference type="InterPro" id="IPR001461">
    <property type="entry name" value="Aspartic_peptidase_A1"/>
</dbReference>
<organism evidence="8">
    <name type="scientific">Melanopsichium pennsylvanicum 4</name>
    <dbReference type="NCBI Taxonomy" id="1398559"/>
    <lineage>
        <taxon>Eukaryota</taxon>
        <taxon>Fungi</taxon>
        <taxon>Dikarya</taxon>
        <taxon>Basidiomycota</taxon>
        <taxon>Ustilaginomycotina</taxon>
        <taxon>Ustilaginomycetes</taxon>
        <taxon>Ustilaginales</taxon>
        <taxon>Ustilaginaceae</taxon>
        <taxon>Melanopsichium</taxon>
    </lineage>
</organism>
<feature type="region of interest" description="Disordered" evidence="5">
    <location>
        <begin position="408"/>
        <end position="428"/>
    </location>
</feature>
<evidence type="ECO:0000256" key="4">
    <source>
        <dbReference type="RuleBase" id="RU000454"/>
    </source>
</evidence>
<dbReference type="FunFam" id="2.40.70.10:FF:000223">
    <property type="entry name" value="Uncharacterized protein"/>
    <property type="match status" value="1"/>
</dbReference>
<dbReference type="CDD" id="cd05471">
    <property type="entry name" value="pepsin_like"/>
    <property type="match status" value="1"/>
</dbReference>
<evidence type="ECO:0000256" key="2">
    <source>
        <dbReference type="ARBA" id="ARBA00022750"/>
    </source>
</evidence>
<dbReference type="InterPro" id="IPR001969">
    <property type="entry name" value="Aspartic_peptidase_AS"/>
</dbReference>
<evidence type="ECO:0000256" key="1">
    <source>
        <dbReference type="ARBA" id="ARBA00007447"/>
    </source>
</evidence>
<accession>A0A077QTP5</accession>
<feature type="domain" description="Peptidase A1" evidence="7">
    <location>
        <begin position="95"/>
        <end position="399"/>
    </location>
</feature>
<dbReference type="GO" id="GO:0004190">
    <property type="term" value="F:aspartic-type endopeptidase activity"/>
    <property type="evidence" value="ECO:0007669"/>
    <property type="project" value="UniProtKB-KW"/>
</dbReference>
<feature type="signal peptide" evidence="6">
    <location>
        <begin position="1"/>
        <end position="23"/>
    </location>
</feature>
<dbReference type="PANTHER" id="PTHR47966">
    <property type="entry name" value="BETA-SITE APP-CLEAVING ENZYME, ISOFORM A-RELATED"/>
    <property type="match status" value="1"/>
</dbReference>
<comment type="similarity">
    <text evidence="1 4">Belongs to the peptidase A1 family.</text>
</comment>
<feature type="active site" evidence="3">
    <location>
        <position position="113"/>
    </location>
</feature>
<evidence type="ECO:0000256" key="3">
    <source>
        <dbReference type="PIRSR" id="PIRSR601461-1"/>
    </source>
</evidence>
<feature type="chain" id="PRO_5001722827" evidence="6">
    <location>
        <begin position="24"/>
        <end position="453"/>
    </location>
</feature>
<evidence type="ECO:0000256" key="5">
    <source>
        <dbReference type="SAM" id="MobiDB-lite"/>
    </source>
</evidence>
<name>A0A077QTP5_9BASI</name>
<proteinExistence type="inferred from homology"/>
<dbReference type="AlphaFoldDB" id="A0A077QTP5"/>
<feature type="active site" evidence="3">
    <location>
        <position position="285"/>
    </location>
</feature>
<keyword evidence="6" id="KW-0732">Signal</keyword>
<dbReference type="PRINTS" id="PR00792">
    <property type="entry name" value="PEPSIN"/>
</dbReference>
<dbReference type="SUPFAM" id="SSF50630">
    <property type="entry name" value="Acid proteases"/>
    <property type="match status" value="1"/>
</dbReference>
<evidence type="ECO:0000256" key="6">
    <source>
        <dbReference type="SAM" id="SignalP"/>
    </source>
</evidence>
<keyword evidence="4 8" id="KW-0645">Protease</keyword>
<dbReference type="InterPro" id="IPR033121">
    <property type="entry name" value="PEPTIDASE_A1"/>
</dbReference>
<dbReference type="EMBL" id="HG529573">
    <property type="protein sequence ID" value="CDI53255.1"/>
    <property type="molecule type" value="Genomic_DNA"/>
</dbReference>
<protein>
    <submittedName>
        <fullName evidence="8">Related to aspartic protease</fullName>
    </submittedName>
</protein>
<keyword evidence="4" id="KW-0378">Hydrolase</keyword>
<dbReference type="InterPro" id="IPR021109">
    <property type="entry name" value="Peptidase_aspartic_dom_sf"/>
</dbReference>
<dbReference type="Gene3D" id="2.40.70.10">
    <property type="entry name" value="Acid Proteases"/>
    <property type="match status" value="2"/>
</dbReference>
<dbReference type="PROSITE" id="PS00141">
    <property type="entry name" value="ASP_PROTEASE"/>
    <property type="match status" value="1"/>
</dbReference>
<dbReference type="PANTHER" id="PTHR47966:SF57">
    <property type="entry name" value="PEPTIDASE A1 DOMAIN-CONTAINING PROTEIN"/>
    <property type="match status" value="1"/>
</dbReference>
<evidence type="ECO:0000259" key="7">
    <source>
        <dbReference type="PROSITE" id="PS51767"/>
    </source>
</evidence>
<keyword evidence="2 4" id="KW-0064">Aspartyl protease</keyword>
<reference evidence="8" key="1">
    <citation type="journal article" date="2014" name="Genome Biol. Evol.">
        <title>Gene Loss Rather Than Gene Gain Is Associated with a Host Jump from Monocots to Dicots in the Smut Fungus Melanopsichium pennsylvanicum.</title>
        <authorList>
            <person name="Sharma R."/>
            <person name="Mishra B."/>
            <person name="Runge F."/>
            <person name="Thines M."/>
        </authorList>
    </citation>
    <scope>NUCLEOTIDE SEQUENCE</scope>
    <source>
        <strain evidence="8">4</strain>
    </source>
</reference>
<dbReference type="InterPro" id="IPR034164">
    <property type="entry name" value="Pepsin-like_dom"/>
</dbReference>
<dbReference type="GO" id="GO:0006508">
    <property type="term" value="P:proteolysis"/>
    <property type="evidence" value="ECO:0007669"/>
    <property type="project" value="UniProtKB-KW"/>
</dbReference>
<dbReference type="Pfam" id="PF00026">
    <property type="entry name" value="Asp"/>
    <property type="match status" value="1"/>
</dbReference>
<dbReference type="PROSITE" id="PS51767">
    <property type="entry name" value="PEPTIDASE_A1"/>
    <property type="match status" value="1"/>
</dbReference>